<dbReference type="Proteomes" id="UP000006015">
    <property type="component" value="Unassembled WGS sequence"/>
</dbReference>
<gene>
    <name evidence="1" type="ORF">HMPREF0281_02314</name>
</gene>
<sequence length="52" mass="6363">MSRHKEQVTDAHRADRIKLLQTNPEKYFENKRRINFGFVTSSDNRSERRSRR</sequence>
<proteinExistence type="predicted"/>
<evidence type="ECO:0000313" key="1">
    <source>
        <dbReference type="EMBL" id="EFG80222.1"/>
    </source>
</evidence>
<accession>A0ABP2I9P7</accession>
<organism evidence="1 2">
    <name type="scientific">Corynebacterium ammoniagenes DSM 20306</name>
    <dbReference type="NCBI Taxonomy" id="649754"/>
    <lineage>
        <taxon>Bacteria</taxon>
        <taxon>Bacillati</taxon>
        <taxon>Actinomycetota</taxon>
        <taxon>Actinomycetes</taxon>
        <taxon>Mycobacteriales</taxon>
        <taxon>Corynebacteriaceae</taxon>
        <taxon>Corynebacterium</taxon>
    </lineage>
</organism>
<comment type="caution">
    <text evidence="1">The sequence shown here is derived from an EMBL/GenBank/DDBJ whole genome shotgun (WGS) entry which is preliminary data.</text>
</comment>
<keyword evidence="2" id="KW-1185">Reference proteome</keyword>
<evidence type="ECO:0000313" key="2">
    <source>
        <dbReference type="Proteomes" id="UP000006015"/>
    </source>
</evidence>
<protein>
    <submittedName>
        <fullName evidence="1">Uncharacterized protein</fullName>
    </submittedName>
</protein>
<dbReference type="EMBL" id="ADNS01000031">
    <property type="protein sequence ID" value="EFG80222.1"/>
    <property type="molecule type" value="Genomic_DNA"/>
</dbReference>
<name>A0ABP2I9P7_CORAM</name>
<reference evidence="1 2" key="1">
    <citation type="submission" date="2010-04" db="EMBL/GenBank/DDBJ databases">
        <authorList>
            <person name="Weinstock G."/>
            <person name="Sodergren E."/>
            <person name="Clifton S."/>
            <person name="Fulton L."/>
            <person name="Fulton B."/>
            <person name="Courtney L."/>
            <person name="Fronick C."/>
            <person name="Harrison M."/>
            <person name="Strong C."/>
            <person name="Farmer C."/>
            <person name="Delahaunty K."/>
            <person name="Markovic C."/>
            <person name="Hall O."/>
            <person name="Minx P."/>
            <person name="Tomlinson C."/>
            <person name="Mitreva M."/>
            <person name="Hou S."/>
            <person name="Wollam A."/>
            <person name="Pepin K.H."/>
            <person name="Johnson M."/>
            <person name="Bhonagiri V."/>
            <person name="Zhang X."/>
            <person name="Suruliraj S."/>
            <person name="Warren W."/>
            <person name="Chinwalla A."/>
            <person name="Mardis E.R."/>
            <person name="Wilson R.K."/>
        </authorList>
    </citation>
    <scope>NUCLEOTIDE SEQUENCE [LARGE SCALE GENOMIC DNA]</scope>
    <source>
        <strain evidence="1 2">DSM 20306</strain>
    </source>
</reference>